<dbReference type="EMBL" id="BABT02000026">
    <property type="protein sequence ID" value="GAA94037.1"/>
    <property type="molecule type" value="Genomic_DNA"/>
</dbReference>
<dbReference type="eggNOG" id="ENOG502RZYG">
    <property type="taxonomic scope" value="Eukaryota"/>
</dbReference>
<evidence type="ECO:0008006" key="4">
    <source>
        <dbReference type="Google" id="ProtNLM"/>
    </source>
</evidence>
<accession>G7DTX7</accession>
<name>G7DTX7_MIXOS</name>
<sequence length="327" mass="35123">MTKPYPFRSKFDPDNQASQNIDWTNTAPLMADGSNFPCKGYLSDLDRTAPKDTLTAGQTYTTEFAGTATHGGGSCQWALSYDEGRTFAVIHSVIGGCPLASSYAFVVPSDAPASTKAVLSWTWFNRLGNREMYQNCAVVAVKNPRQASTWSGPAIAQANIFGSNCIAPEGTEFVYPNPGKSTVYGGSYVSGAQPKSAIMTSCSFDFLQNVLLTAPDITGGMHQAQATSSAARKNHTLRPRPQYVKPILSSTRHVSKSGNTTKQRLRMTKIQSTRRPTSVALPKACSYGGIRCISKGYAFTMCSNGKEVNMGSVAFGTKCVNGAIMHE</sequence>
<keyword evidence="3" id="KW-1185">Reference proteome</keyword>
<proteinExistence type="predicted"/>
<dbReference type="HOGENOM" id="CLU_032571_3_2_1"/>
<organism evidence="2 3">
    <name type="scientific">Mixia osmundae (strain CBS 9802 / IAM 14324 / JCM 22182 / KY 12970)</name>
    <dbReference type="NCBI Taxonomy" id="764103"/>
    <lineage>
        <taxon>Eukaryota</taxon>
        <taxon>Fungi</taxon>
        <taxon>Dikarya</taxon>
        <taxon>Basidiomycota</taxon>
        <taxon>Pucciniomycotina</taxon>
        <taxon>Mixiomycetes</taxon>
        <taxon>Mixiales</taxon>
        <taxon>Mixiaceae</taxon>
        <taxon>Mixia</taxon>
    </lineage>
</organism>
<feature type="compositionally biased region" description="Polar residues" evidence="1">
    <location>
        <begin position="251"/>
        <end position="262"/>
    </location>
</feature>
<dbReference type="Gene3D" id="2.70.50.70">
    <property type="match status" value="1"/>
</dbReference>
<dbReference type="RefSeq" id="XP_014570307.1">
    <property type="nucleotide sequence ID" value="XM_014714821.1"/>
</dbReference>
<protein>
    <recommendedName>
        <fullName evidence="4">Carbohydrate-binding module family 19 domain-containing protein</fullName>
    </recommendedName>
</protein>
<evidence type="ECO:0000256" key="1">
    <source>
        <dbReference type="SAM" id="MobiDB-lite"/>
    </source>
</evidence>
<dbReference type="PANTHER" id="PTHR36182:SF1">
    <property type="entry name" value="PROTEIN, PUTATIVE (AFU_ORTHOLOGUE AFUA_6G10930)-RELATED"/>
    <property type="match status" value="1"/>
</dbReference>
<reference evidence="2 3" key="1">
    <citation type="journal article" date="2011" name="J. Gen. Appl. Microbiol.">
        <title>Draft genome sequencing of the enigmatic basidiomycete Mixia osmundae.</title>
        <authorList>
            <person name="Nishida H."/>
            <person name="Nagatsuka Y."/>
            <person name="Sugiyama J."/>
        </authorList>
    </citation>
    <scope>NUCLEOTIDE SEQUENCE [LARGE SCALE GENOMIC DNA]</scope>
    <source>
        <strain evidence="3">CBS 9802 / IAM 14324 / JCM 22182 / KY 12970</strain>
    </source>
</reference>
<dbReference type="OrthoDB" id="2342176at2759"/>
<gene>
    <name evidence="2" type="primary">Mo00684</name>
    <name evidence="2" type="ORF">E5Q_00684</name>
</gene>
<evidence type="ECO:0000313" key="3">
    <source>
        <dbReference type="Proteomes" id="UP000009131"/>
    </source>
</evidence>
<evidence type="ECO:0000313" key="2">
    <source>
        <dbReference type="EMBL" id="GAA94037.1"/>
    </source>
</evidence>
<dbReference type="OMA" id="NGAIMHE"/>
<reference evidence="2 3" key="2">
    <citation type="journal article" date="2012" name="Open Biol.">
        <title>Characteristics of nucleosomes and linker DNA regions on the genome of the basidiomycete Mixia osmundae revealed by mono- and dinucleosome mapping.</title>
        <authorList>
            <person name="Nishida H."/>
            <person name="Kondo S."/>
            <person name="Matsumoto T."/>
            <person name="Suzuki Y."/>
            <person name="Yoshikawa H."/>
            <person name="Taylor T.D."/>
            <person name="Sugiyama J."/>
        </authorList>
    </citation>
    <scope>NUCLEOTIDE SEQUENCE [LARGE SCALE GENOMIC DNA]</scope>
    <source>
        <strain evidence="3">CBS 9802 / IAM 14324 / JCM 22182 / KY 12970</strain>
    </source>
</reference>
<dbReference type="InParanoid" id="G7DTX7"/>
<dbReference type="PANTHER" id="PTHR36182">
    <property type="entry name" value="PROTEIN, PUTATIVE (AFU_ORTHOLOGUE AFUA_6G10930)-RELATED"/>
    <property type="match status" value="1"/>
</dbReference>
<feature type="region of interest" description="Disordered" evidence="1">
    <location>
        <begin position="251"/>
        <end position="273"/>
    </location>
</feature>
<comment type="caution">
    <text evidence="2">The sequence shown here is derived from an EMBL/GenBank/DDBJ whole genome shotgun (WGS) entry which is preliminary data.</text>
</comment>
<dbReference type="Proteomes" id="UP000009131">
    <property type="component" value="Unassembled WGS sequence"/>
</dbReference>
<dbReference type="AlphaFoldDB" id="G7DTX7"/>